<dbReference type="Gene3D" id="1.10.10.10">
    <property type="entry name" value="Winged helix-like DNA-binding domain superfamily/Winged helix DNA-binding domain"/>
    <property type="match status" value="1"/>
</dbReference>
<dbReference type="EMBL" id="FOHB01000001">
    <property type="protein sequence ID" value="SER75688.1"/>
    <property type="molecule type" value="Genomic_DNA"/>
</dbReference>
<reference evidence="3" key="1">
    <citation type="submission" date="2016-10" db="EMBL/GenBank/DDBJ databases">
        <authorList>
            <person name="Varghese N."/>
            <person name="Submissions S."/>
        </authorList>
    </citation>
    <scope>NUCLEOTIDE SEQUENCE [LARGE SCALE GENOMIC DNA]</scope>
    <source>
        <strain evidence="3">CGMCC 1.6963</strain>
    </source>
</reference>
<organism evidence="2 3">
    <name type="scientific">Pedococcus cremeus</name>
    <dbReference type="NCBI Taxonomy" id="587636"/>
    <lineage>
        <taxon>Bacteria</taxon>
        <taxon>Bacillati</taxon>
        <taxon>Actinomycetota</taxon>
        <taxon>Actinomycetes</taxon>
        <taxon>Micrococcales</taxon>
        <taxon>Intrasporangiaceae</taxon>
        <taxon>Pedococcus</taxon>
    </lineage>
</organism>
<dbReference type="RefSeq" id="WP_177180237.1">
    <property type="nucleotide sequence ID" value="NZ_FOHB01000001.1"/>
</dbReference>
<protein>
    <submittedName>
        <fullName evidence="2">ANTAR domain-containing protein</fullName>
    </submittedName>
</protein>
<dbReference type="Proteomes" id="UP000199019">
    <property type="component" value="Unassembled WGS sequence"/>
</dbReference>
<dbReference type="InterPro" id="IPR005561">
    <property type="entry name" value="ANTAR"/>
</dbReference>
<gene>
    <name evidence="2" type="ORF">SAMN05216199_1103</name>
</gene>
<evidence type="ECO:0000259" key="1">
    <source>
        <dbReference type="Pfam" id="PF03861"/>
    </source>
</evidence>
<keyword evidence="3" id="KW-1185">Reference proteome</keyword>
<dbReference type="GO" id="GO:0003723">
    <property type="term" value="F:RNA binding"/>
    <property type="evidence" value="ECO:0007669"/>
    <property type="project" value="InterPro"/>
</dbReference>
<feature type="domain" description="ANTAR" evidence="1">
    <location>
        <begin position="23"/>
        <end position="66"/>
    </location>
</feature>
<sequence>MSEHDSSDRFGGQLGHVVAHDPAMVERAKGALMLRLGVGSPEALGLLLSWSQTANTDVGHLSEVLVRGLCRGDRDVVRAEPLLLRWLETRLRAMESS</sequence>
<evidence type="ECO:0000313" key="2">
    <source>
        <dbReference type="EMBL" id="SER75688.1"/>
    </source>
</evidence>
<dbReference type="InterPro" id="IPR036388">
    <property type="entry name" value="WH-like_DNA-bd_sf"/>
</dbReference>
<evidence type="ECO:0000313" key="3">
    <source>
        <dbReference type="Proteomes" id="UP000199019"/>
    </source>
</evidence>
<accession>A0A1H9RT08</accession>
<dbReference type="AlphaFoldDB" id="A0A1H9RT08"/>
<name>A0A1H9RT08_9MICO</name>
<proteinExistence type="predicted"/>
<dbReference type="Pfam" id="PF03861">
    <property type="entry name" value="ANTAR"/>
    <property type="match status" value="1"/>
</dbReference>